<reference evidence="2" key="2">
    <citation type="submission" date="2020-11" db="EMBL/GenBank/DDBJ databases">
        <authorList>
            <consortium name="DOE Joint Genome Institute"/>
            <person name="Kuo A."/>
            <person name="Miyauchi S."/>
            <person name="Kiss E."/>
            <person name="Drula E."/>
            <person name="Kohler A."/>
            <person name="Sanchez-Garcia M."/>
            <person name="Andreopoulos B."/>
            <person name="Barry K.W."/>
            <person name="Bonito G."/>
            <person name="Buee M."/>
            <person name="Carver A."/>
            <person name="Chen C."/>
            <person name="Cichocki N."/>
            <person name="Clum A."/>
            <person name="Culley D."/>
            <person name="Crous P.W."/>
            <person name="Fauchery L."/>
            <person name="Girlanda M."/>
            <person name="Hayes R."/>
            <person name="Keri Z."/>
            <person name="Labutti K."/>
            <person name="Lipzen A."/>
            <person name="Lombard V."/>
            <person name="Magnuson J."/>
            <person name="Maillard F."/>
            <person name="Morin E."/>
            <person name="Murat C."/>
            <person name="Nolan M."/>
            <person name="Ohm R."/>
            <person name="Pangilinan J."/>
            <person name="Pereira M."/>
            <person name="Perotto S."/>
            <person name="Peter M."/>
            <person name="Riley R."/>
            <person name="Sitrit Y."/>
            <person name="Stielow B."/>
            <person name="Szollosi G."/>
            <person name="Zifcakova L."/>
            <person name="Stursova M."/>
            <person name="Spatafora J.W."/>
            <person name="Tedersoo L."/>
            <person name="Vaario L.-M."/>
            <person name="Yamada A."/>
            <person name="Yan M."/>
            <person name="Wang P."/>
            <person name="Xu J."/>
            <person name="Bruns T."/>
            <person name="Baldrian P."/>
            <person name="Vilgalys R."/>
            <person name="Henrissat B."/>
            <person name="Grigoriev I.V."/>
            <person name="Hibbett D."/>
            <person name="Nagy L.G."/>
            <person name="Martin F.M."/>
        </authorList>
    </citation>
    <scope>NUCLEOTIDE SEQUENCE</scope>
    <source>
        <strain evidence="2">UH-Tt-Lm1</strain>
    </source>
</reference>
<keyword evidence="3" id="KW-1185">Reference proteome</keyword>
<evidence type="ECO:0000256" key="1">
    <source>
        <dbReference type="SAM" id="MobiDB-lite"/>
    </source>
</evidence>
<accession>A0A9P6HGD5</accession>
<feature type="region of interest" description="Disordered" evidence="1">
    <location>
        <begin position="1"/>
        <end position="68"/>
    </location>
</feature>
<gene>
    <name evidence="2" type="ORF">BJ322DRAFT_1210340</name>
</gene>
<protein>
    <submittedName>
        <fullName evidence="2">Uncharacterized protein</fullName>
    </submittedName>
</protein>
<dbReference type="EMBL" id="WIUZ02000006">
    <property type="protein sequence ID" value="KAF9785699.1"/>
    <property type="molecule type" value="Genomic_DNA"/>
</dbReference>
<evidence type="ECO:0000313" key="2">
    <source>
        <dbReference type="EMBL" id="KAF9785699.1"/>
    </source>
</evidence>
<dbReference type="AlphaFoldDB" id="A0A9P6HGD5"/>
<dbReference type="OrthoDB" id="3251792at2759"/>
<evidence type="ECO:0000313" key="3">
    <source>
        <dbReference type="Proteomes" id="UP000736335"/>
    </source>
</evidence>
<name>A0A9P6HGD5_9AGAM</name>
<reference evidence="2" key="1">
    <citation type="journal article" date="2020" name="Nat. Commun.">
        <title>Large-scale genome sequencing of mycorrhizal fungi provides insights into the early evolution of symbiotic traits.</title>
        <authorList>
            <person name="Miyauchi S."/>
            <person name="Kiss E."/>
            <person name="Kuo A."/>
            <person name="Drula E."/>
            <person name="Kohler A."/>
            <person name="Sanchez-Garcia M."/>
            <person name="Morin E."/>
            <person name="Andreopoulos B."/>
            <person name="Barry K.W."/>
            <person name="Bonito G."/>
            <person name="Buee M."/>
            <person name="Carver A."/>
            <person name="Chen C."/>
            <person name="Cichocki N."/>
            <person name="Clum A."/>
            <person name="Culley D."/>
            <person name="Crous P.W."/>
            <person name="Fauchery L."/>
            <person name="Girlanda M."/>
            <person name="Hayes R.D."/>
            <person name="Keri Z."/>
            <person name="LaButti K."/>
            <person name="Lipzen A."/>
            <person name="Lombard V."/>
            <person name="Magnuson J."/>
            <person name="Maillard F."/>
            <person name="Murat C."/>
            <person name="Nolan M."/>
            <person name="Ohm R.A."/>
            <person name="Pangilinan J."/>
            <person name="Pereira M.F."/>
            <person name="Perotto S."/>
            <person name="Peter M."/>
            <person name="Pfister S."/>
            <person name="Riley R."/>
            <person name="Sitrit Y."/>
            <person name="Stielow J.B."/>
            <person name="Szollosi G."/>
            <person name="Zifcakova L."/>
            <person name="Stursova M."/>
            <person name="Spatafora J.W."/>
            <person name="Tedersoo L."/>
            <person name="Vaario L.M."/>
            <person name="Yamada A."/>
            <person name="Yan M."/>
            <person name="Wang P."/>
            <person name="Xu J."/>
            <person name="Bruns T."/>
            <person name="Baldrian P."/>
            <person name="Vilgalys R."/>
            <person name="Dunand C."/>
            <person name="Henrissat B."/>
            <person name="Grigoriev I.V."/>
            <person name="Hibbett D."/>
            <person name="Nagy L.G."/>
            <person name="Martin F.M."/>
        </authorList>
    </citation>
    <scope>NUCLEOTIDE SEQUENCE</scope>
    <source>
        <strain evidence="2">UH-Tt-Lm1</strain>
    </source>
</reference>
<organism evidence="2 3">
    <name type="scientific">Thelephora terrestris</name>
    <dbReference type="NCBI Taxonomy" id="56493"/>
    <lineage>
        <taxon>Eukaryota</taxon>
        <taxon>Fungi</taxon>
        <taxon>Dikarya</taxon>
        <taxon>Basidiomycota</taxon>
        <taxon>Agaricomycotina</taxon>
        <taxon>Agaricomycetes</taxon>
        <taxon>Thelephorales</taxon>
        <taxon>Thelephoraceae</taxon>
        <taxon>Thelephora</taxon>
    </lineage>
</organism>
<feature type="compositionally biased region" description="Low complexity" evidence="1">
    <location>
        <begin position="41"/>
        <end position="57"/>
    </location>
</feature>
<sequence length="227" mass="25788">MNDTTLMNPDTVRNTGPQRRDDSRPSFSPYHRRIETHSRATRATTTRSRSISRLARANVSPRPPNYHQANVTHHTALRRRLLEQVPYVPVRKQGDFTPAEPVSFSMNGIPGISVAQAIAEEFTGLDDRDECISSFEGSKILCRVELAGHDLYTSKVNTRRHVAGWTPIFRCKLAKEIGKRMREYVEQVMGGGLDLERVYLTRLIHVSKGSWQPELFYEDLVSPELAA</sequence>
<dbReference type="Proteomes" id="UP000736335">
    <property type="component" value="Unassembled WGS sequence"/>
</dbReference>
<feature type="compositionally biased region" description="Polar residues" evidence="1">
    <location>
        <begin position="1"/>
        <end position="17"/>
    </location>
</feature>
<proteinExistence type="predicted"/>
<comment type="caution">
    <text evidence="2">The sequence shown here is derived from an EMBL/GenBank/DDBJ whole genome shotgun (WGS) entry which is preliminary data.</text>
</comment>